<comment type="catalytic activity">
    <reaction evidence="13">
        <text>pyridoxal + ATP = pyridoxal 5'-phosphate + ADP + H(+)</text>
        <dbReference type="Rhea" id="RHEA:10224"/>
        <dbReference type="ChEBI" id="CHEBI:15378"/>
        <dbReference type="ChEBI" id="CHEBI:17310"/>
        <dbReference type="ChEBI" id="CHEBI:30616"/>
        <dbReference type="ChEBI" id="CHEBI:456216"/>
        <dbReference type="ChEBI" id="CHEBI:597326"/>
        <dbReference type="EC" id="2.7.1.35"/>
    </reaction>
    <physiologicalReaction direction="left-to-right" evidence="13">
        <dbReference type="Rhea" id="RHEA:10225"/>
    </physiologicalReaction>
</comment>
<dbReference type="GO" id="GO:0005829">
    <property type="term" value="C:cytosol"/>
    <property type="evidence" value="ECO:0007669"/>
    <property type="project" value="TreeGrafter"/>
</dbReference>
<dbReference type="Pfam" id="PF08543">
    <property type="entry name" value="Phos_pyr_kin"/>
    <property type="match status" value="1"/>
</dbReference>
<dbReference type="InterPro" id="IPR013749">
    <property type="entry name" value="PM/HMP-P_kinase-1"/>
</dbReference>
<dbReference type="InterPro" id="IPR004625">
    <property type="entry name" value="PyrdxlKinase"/>
</dbReference>
<comment type="similarity">
    <text evidence="4">Belongs to the pyridoxine kinase family.</text>
</comment>
<dbReference type="InterPro" id="IPR029056">
    <property type="entry name" value="Ribokinase-like"/>
</dbReference>
<protein>
    <recommendedName>
        <fullName evidence="6">Pyridoxal kinase</fullName>
        <ecNumber evidence="5">2.7.1.35</ecNumber>
    </recommendedName>
    <alternativeName>
        <fullName evidence="11">Pyridoxine kinase</fullName>
    </alternativeName>
</protein>
<keyword evidence="10" id="KW-0067">ATP-binding</keyword>
<reference evidence="16 17" key="1">
    <citation type="journal article" date="2024" name="Insects">
        <title>An Improved Chromosome-Level Genome Assembly of the Firefly Pyrocoelia pectoralis.</title>
        <authorList>
            <person name="Fu X."/>
            <person name="Meyer-Rochow V.B."/>
            <person name="Ballantyne L."/>
            <person name="Zhu X."/>
        </authorList>
    </citation>
    <scope>NUCLEOTIDE SEQUENCE [LARGE SCALE GENOMIC DNA]</scope>
    <source>
        <strain evidence="16">XCY_ONT2</strain>
    </source>
</reference>
<sequence length="321" mass="35488">MGILNLVNHNFDESEDVIDQRNSTEMNDSPRVLSIQSHVVSGYVGNKSATLPLQLLGFDVDVINSVHFSNHTGYKVTKGQILSNTDLDELIEGLTINGLDRYTHLLTGYIGSPLVLNRIASFLSDLKTKNPNLVYVCDPVMGDNGKMYVRSELLPIYKELVAIADIITPNQFEVELLTDKKINTIEDAWDAISILHEKGCKTVVISSTEFGNDEYLVAMASSHTEGGRRTLTINIPKLQASFTGTGDLFAALFLAWMHKTNDLKKSLENSINTLQAVLKKTWEYAKAAGPSLHNRELKLVQSKAEIENPQSVVVAIDVNKS</sequence>
<evidence type="ECO:0000256" key="9">
    <source>
        <dbReference type="ARBA" id="ARBA00022777"/>
    </source>
</evidence>
<dbReference type="Proteomes" id="UP001329430">
    <property type="component" value="Chromosome 3"/>
</dbReference>
<keyword evidence="17" id="KW-1185">Reference proteome</keyword>
<name>A0AAN7ZJV5_9COLE</name>
<evidence type="ECO:0000313" key="17">
    <source>
        <dbReference type="Proteomes" id="UP001329430"/>
    </source>
</evidence>
<evidence type="ECO:0000256" key="1">
    <source>
        <dbReference type="ARBA" id="ARBA00004750"/>
    </source>
</evidence>
<dbReference type="NCBIfam" id="TIGR00687">
    <property type="entry name" value="pyridox_kin"/>
    <property type="match status" value="1"/>
</dbReference>
<comment type="catalytic activity">
    <reaction evidence="14">
        <text>pyridoxine + ATP = pyridoxine 5'-phosphate + ADP + H(+)</text>
        <dbReference type="Rhea" id="RHEA:25108"/>
        <dbReference type="ChEBI" id="CHEBI:15378"/>
        <dbReference type="ChEBI" id="CHEBI:16709"/>
        <dbReference type="ChEBI" id="CHEBI:30616"/>
        <dbReference type="ChEBI" id="CHEBI:58589"/>
        <dbReference type="ChEBI" id="CHEBI:456216"/>
        <dbReference type="EC" id="2.7.1.35"/>
    </reaction>
    <physiologicalReaction direction="left-to-right" evidence="14">
        <dbReference type="Rhea" id="RHEA:25109"/>
    </physiologicalReaction>
</comment>
<feature type="domain" description="Pyridoxamine kinase/Phosphomethylpyrimidine kinase" evidence="15">
    <location>
        <begin position="107"/>
        <end position="290"/>
    </location>
</feature>
<dbReference type="PANTHER" id="PTHR10534">
    <property type="entry name" value="PYRIDOXAL KINASE"/>
    <property type="match status" value="1"/>
</dbReference>
<accession>A0AAN7ZJV5</accession>
<evidence type="ECO:0000259" key="15">
    <source>
        <dbReference type="Pfam" id="PF08543"/>
    </source>
</evidence>
<keyword evidence="9" id="KW-0418">Kinase</keyword>
<evidence type="ECO:0000256" key="8">
    <source>
        <dbReference type="ARBA" id="ARBA00022741"/>
    </source>
</evidence>
<dbReference type="CDD" id="cd01173">
    <property type="entry name" value="pyridoxal_pyridoxamine_kinase"/>
    <property type="match status" value="1"/>
</dbReference>
<evidence type="ECO:0000256" key="5">
    <source>
        <dbReference type="ARBA" id="ARBA00012104"/>
    </source>
</evidence>
<organism evidence="16 17">
    <name type="scientific">Pyrocoelia pectoralis</name>
    <dbReference type="NCBI Taxonomy" id="417401"/>
    <lineage>
        <taxon>Eukaryota</taxon>
        <taxon>Metazoa</taxon>
        <taxon>Ecdysozoa</taxon>
        <taxon>Arthropoda</taxon>
        <taxon>Hexapoda</taxon>
        <taxon>Insecta</taxon>
        <taxon>Pterygota</taxon>
        <taxon>Neoptera</taxon>
        <taxon>Endopterygota</taxon>
        <taxon>Coleoptera</taxon>
        <taxon>Polyphaga</taxon>
        <taxon>Elateriformia</taxon>
        <taxon>Elateroidea</taxon>
        <taxon>Lampyridae</taxon>
        <taxon>Lampyrinae</taxon>
        <taxon>Pyrocoelia</taxon>
    </lineage>
</organism>
<proteinExistence type="inferred from homology"/>
<comment type="pathway">
    <text evidence="1">Cofactor metabolism; pyridoxal 5'-phosphate salvage; pyridoxamine 5'-phosphate from pyridoxamine: step 1/1.</text>
</comment>
<dbReference type="GO" id="GO:0005524">
    <property type="term" value="F:ATP binding"/>
    <property type="evidence" value="ECO:0007669"/>
    <property type="project" value="UniProtKB-KW"/>
</dbReference>
<dbReference type="Gene3D" id="3.40.1190.20">
    <property type="match status" value="1"/>
</dbReference>
<evidence type="ECO:0000256" key="10">
    <source>
        <dbReference type="ARBA" id="ARBA00022840"/>
    </source>
</evidence>
<dbReference type="EMBL" id="JAVRBK010000003">
    <property type="protein sequence ID" value="KAK5646487.1"/>
    <property type="molecule type" value="Genomic_DNA"/>
</dbReference>
<comment type="caution">
    <text evidence="16">The sequence shown here is derived from an EMBL/GenBank/DDBJ whole genome shotgun (WGS) entry which is preliminary data.</text>
</comment>
<evidence type="ECO:0000256" key="4">
    <source>
        <dbReference type="ARBA" id="ARBA00008805"/>
    </source>
</evidence>
<evidence type="ECO:0000256" key="6">
    <source>
        <dbReference type="ARBA" id="ARBA00018134"/>
    </source>
</evidence>
<evidence type="ECO:0000256" key="7">
    <source>
        <dbReference type="ARBA" id="ARBA00022679"/>
    </source>
</evidence>
<dbReference type="AlphaFoldDB" id="A0AAN7ZJV5"/>
<evidence type="ECO:0000256" key="2">
    <source>
        <dbReference type="ARBA" id="ARBA00004835"/>
    </source>
</evidence>
<comment type="pathway">
    <text evidence="2">Cofactor metabolism; pyridoxal 5'-phosphate salvage; pyridoxine 5'-phosphate from pyridoxine: step 1/1.</text>
</comment>
<evidence type="ECO:0000256" key="14">
    <source>
        <dbReference type="ARBA" id="ARBA00048524"/>
    </source>
</evidence>
<evidence type="ECO:0000256" key="13">
    <source>
        <dbReference type="ARBA" id="ARBA00047377"/>
    </source>
</evidence>
<dbReference type="EC" id="2.7.1.35" evidence="5"/>
<evidence type="ECO:0000313" key="16">
    <source>
        <dbReference type="EMBL" id="KAK5646487.1"/>
    </source>
</evidence>
<dbReference type="GO" id="GO:0008478">
    <property type="term" value="F:pyridoxal kinase activity"/>
    <property type="evidence" value="ECO:0007669"/>
    <property type="project" value="UniProtKB-EC"/>
</dbReference>
<keyword evidence="7" id="KW-0808">Transferase</keyword>
<comment type="pathway">
    <text evidence="3">Cofactor metabolism; pyridoxal 5'-phosphate salvage; pyridoxal 5'-phosphate from pyridoxal: step 1/1.</text>
</comment>
<keyword evidence="8" id="KW-0547">Nucleotide-binding</keyword>
<dbReference type="PANTHER" id="PTHR10534:SF2">
    <property type="entry name" value="PYRIDOXAL KINASE"/>
    <property type="match status" value="1"/>
</dbReference>
<gene>
    <name evidence="16" type="ORF">RI129_004951</name>
</gene>
<dbReference type="GO" id="GO:0009443">
    <property type="term" value="P:pyridoxal 5'-phosphate salvage"/>
    <property type="evidence" value="ECO:0007669"/>
    <property type="project" value="InterPro"/>
</dbReference>
<evidence type="ECO:0000256" key="12">
    <source>
        <dbReference type="ARBA" id="ARBA00047310"/>
    </source>
</evidence>
<evidence type="ECO:0000256" key="3">
    <source>
        <dbReference type="ARBA" id="ARBA00005210"/>
    </source>
</evidence>
<comment type="catalytic activity">
    <reaction evidence="12">
        <text>pyridoxamine + ATP = pyridoxamine 5'-phosphate + ADP + H(+)</text>
        <dbReference type="Rhea" id="RHEA:25104"/>
        <dbReference type="ChEBI" id="CHEBI:15378"/>
        <dbReference type="ChEBI" id="CHEBI:30616"/>
        <dbReference type="ChEBI" id="CHEBI:57761"/>
        <dbReference type="ChEBI" id="CHEBI:58451"/>
        <dbReference type="ChEBI" id="CHEBI:456216"/>
        <dbReference type="EC" id="2.7.1.35"/>
    </reaction>
    <physiologicalReaction direction="left-to-right" evidence="12">
        <dbReference type="Rhea" id="RHEA:25105"/>
    </physiologicalReaction>
</comment>
<evidence type="ECO:0000256" key="11">
    <source>
        <dbReference type="ARBA" id="ARBA00032808"/>
    </source>
</evidence>
<dbReference type="SUPFAM" id="SSF53613">
    <property type="entry name" value="Ribokinase-like"/>
    <property type="match status" value="1"/>
</dbReference>